<evidence type="ECO:0000256" key="6">
    <source>
        <dbReference type="ARBA" id="ARBA00022801"/>
    </source>
</evidence>
<dbReference type="FunCoup" id="G1SPB7">
    <property type="interactions" value="102"/>
</dbReference>
<evidence type="ECO:0000256" key="4">
    <source>
        <dbReference type="ARBA" id="ARBA00022670"/>
    </source>
</evidence>
<reference evidence="14" key="3">
    <citation type="submission" date="2025-09" db="UniProtKB">
        <authorList>
            <consortium name="Ensembl"/>
        </authorList>
    </citation>
    <scope>IDENTIFICATION</scope>
    <source>
        <strain evidence="14">Thorbecke</strain>
    </source>
</reference>
<dbReference type="Bgee" id="ENSOCUG00000010417">
    <property type="expression patterns" value="Expressed in autopod skin and 17 other cell types or tissues"/>
</dbReference>
<dbReference type="SUPFAM" id="SSF54001">
    <property type="entry name" value="Cysteine proteinases"/>
    <property type="match status" value="1"/>
</dbReference>
<keyword evidence="9" id="KW-1015">Disulfide bond</keyword>
<dbReference type="GeneTree" id="ENSGT00940000155569"/>
<dbReference type="InterPro" id="IPR000668">
    <property type="entry name" value="Peptidase_C1A_C"/>
</dbReference>
<evidence type="ECO:0000256" key="11">
    <source>
        <dbReference type="ARBA" id="ARBA00056802"/>
    </source>
</evidence>
<comment type="similarity">
    <text evidence="2">Belongs to the peptidase C1 family.</text>
</comment>
<evidence type="ECO:0000256" key="10">
    <source>
        <dbReference type="ARBA" id="ARBA00023180"/>
    </source>
</evidence>
<dbReference type="eggNOG" id="KOG3336">
    <property type="taxonomic scope" value="Eukaryota"/>
</dbReference>
<dbReference type="STRING" id="9986.ENSOCUP00000004876"/>
<keyword evidence="7" id="KW-0788">Thiol protease</keyword>
<name>G1SPB7_RABIT</name>
<dbReference type="CDD" id="cd02698">
    <property type="entry name" value="Peptidase_C1A_CathepsinX"/>
    <property type="match status" value="1"/>
</dbReference>
<dbReference type="PANTHER" id="PTHR11158">
    <property type="entry name" value="MSF1/PX19 RELATED"/>
    <property type="match status" value="1"/>
</dbReference>
<evidence type="ECO:0000259" key="13">
    <source>
        <dbReference type="PROSITE" id="PS50904"/>
    </source>
</evidence>
<dbReference type="AlphaFoldDB" id="G1SPB7"/>
<dbReference type="FunFam" id="3.90.70.10:FF:000060">
    <property type="entry name" value="Cathepsin Z"/>
    <property type="match status" value="1"/>
</dbReference>
<dbReference type="GO" id="GO:0005758">
    <property type="term" value="C:mitochondrial intermembrane space"/>
    <property type="evidence" value="ECO:0007669"/>
    <property type="project" value="InterPro"/>
</dbReference>
<evidence type="ECO:0000256" key="1">
    <source>
        <dbReference type="ARBA" id="ARBA00001594"/>
    </source>
</evidence>
<reference evidence="14 15" key="1">
    <citation type="journal article" date="2011" name="Nature">
        <title>A high-resolution map of human evolutionary constraint using 29 mammals.</title>
        <authorList>
            <person name="Lindblad-Toh K."/>
            <person name="Garber M."/>
            <person name="Zuk O."/>
            <person name="Lin M.F."/>
            <person name="Parker B.J."/>
            <person name="Washietl S."/>
            <person name="Kheradpour P."/>
            <person name="Ernst J."/>
            <person name="Jordan G."/>
            <person name="Mauceli E."/>
            <person name="Ward L.D."/>
            <person name="Lowe C.B."/>
            <person name="Holloway A.K."/>
            <person name="Clamp M."/>
            <person name="Gnerre S."/>
            <person name="Alfoldi J."/>
            <person name="Beal K."/>
            <person name="Chang J."/>
            <person name="Clawson H."/>
            <person name="Cuff J."/>
            <person name="Di Palma F."/>
            <person name="Fitzgerald S."/>
            <person name="Flicek P."/>
            <person name="Guttman M."/>
            <person name="Hubisz M.J."/>
            <person name="Jaffe D.B."/>
            <person name="Jungreis I."/>
            <person name="Kent W.J."/>
            <person name="Kostka D."/>
            <person name="Lara M."/>
            <person name="Martins A.L."/>
            <person name="Massingham T."/>
            <person name="Moltke I."/>
            <person name="Raney B.J."/>
            <person name="Rasmussen M.D."/>
            <person name="Robinson J."/>
            <person name="Stark A."/>
            <person name="Vilella A.J."/>
            <person name="Wen J."/>
            <person name="Xie X."/>
            <person name="Zody M.C."/>
            <person name="Baldwin J."/>
            <person name="Bloom T."/>
            <person name="Chin C.W."/>
            <person name="Heiman D."/>
            <person name="Nicol R."/>
            <person name="Nusbaum C."/>
            <person name="Young S."/>
            <person name="Wilkinson J."/>
            <person name="Worley K.C."/>
            <person name="Kovar C.L."/>
            <person name="Muzny D.M."/>
            <person name="Gibbs R.A."/>
            <person name="Cree A."/>
            <person name="Dihn H.H."/>
            <person name="Fowler G."/>
            <person name="Jhangiani S."/>
            <person name="Joshi V."/>
            <person name="Lee S."/>
            <person name="Lewis L.R."/>
            <person name="Nazareth L.V."/>
            <person name="Okwuonu G."/>
            <person name="Santibanez J."/>
            <person name="Warren W.C."/>
            <person name="Mardis E.R."/>
            <person name="Weinstock G.M."/>
            <person name="Wilson R.K."/>
            <person name="Delehaunty K."/>
            <person name="Dooling D."/>
            <person name="Fronik C."/>
            <person name="Fulton L."/>
            <person name="Fulton B."/>
            <person name="Graves T."/>
            <person name="Minx P."/>
            <person name="Sodergren E."/>
            <person name="Birney E."/>
            <person name="Margulies E.H."/>
            <person name="Herrero J."/>
            <person name="Green E.D."/>
            <person name="Haussler D."/>
            <person name="Siepel A."/>
            <person name="Goldman N."/>
            <person name="Pollard K.S."/>
            <person name="Pedersen J.S."/>
            <person name="Lander E.S."/>
            <person name="Kellis M."/>
        </authorList>
    </citation>
    <scope>NUCLEOTIDE SEQUENCE [LARGE SCALE GENOMIC DNA]</scope>
    <source>
        <strain evidence="15">Thorbecke</strain>
    </source>
</reference>
<dbReference type="HOGENOM" id="CLU_067902_7_0_1"/>
<accession>G1SPB7</accession>
<evidence type="ECO:0000256" key="5">
    <source>
        <dbReference type="ARBA" id="ARBA00022729"/>
    </source>
</evidence>
<keyword evidence="10" id="KW-0325">Glycoprotein</keyword>
<dbReference type="InterPro" id="IPR006797">
    <property type="entry name" value="PRELI/MSF1_dom"/>
</dbReference>
<dbReference type="SMART" id="SM00645">
    <property type="entry name" value="Pept_C1"/>
    <property type="match status" value="1"/>
</dbReference>
<keyword evidence="6" id="KW-0378">Hydrolase</keyword>
<evidence type="ECO:0000256" key="7">
    <source>
        <dbReference type="ARBA" id="ARBA00022807"/>
    </source>
</evidence>
<dbReference type="PROSITE" id="PS50904">
    <property type="entry name" value="PRELI_MSF1"/>
    <property type="match status" value="1"/>
</dbReference>
<sequence length="471" mass="52357">MQKYPNPMNPSVVGVDVLDRHVDPSGRLHSHRLLSTEWGLPSVVKSIIGAARTKTYVQEHSVVDPVERTMELKSTNISFTNMVSVDERLIYKPHPQDPEKTVLTQEAIITVKGVSLSSYLEGLMASTISSNANKGREAMEWVIHRLNAEIEELAASARGSIRAPMAAAAFAEKGRRPRRAQTCHRPLRGDQLSRLGRRTYPRPYEYLSPSDLPKNWDWRNVDGVNYASVTRNQHIPQYCGSCWAHGSTSAMAGGSPGPGAPWLAPSDQRHDRINIKRKGAWPSTLLSVQHVLDCGNAGSCEGGNDLPVWEYAHRHGIPDETCNNYQAKDQECDKFNLCGTCTEFKECHPVQNYTLWRVGDYGSLSGREKMMAEIYANGPISCGIMATEKMANYSGGIYSEYSDKPFINHIISVAGWGVSDGTEYWIVRNSWGEPWGERGWMRIVTSSYKGGRGASYNLAIEETCTFGDPIV</sequence>
<keyword evidence="4" id="KW-0645">Protease</keyword>
<protein>
    <recommendedName>
        <fullName evidence="12">Cathepsin Z</fullName>
        <ecNumber evidence="3">3.4.18.1</ecNumber>
    </recommendedName>
</protein>
<dbReference type="GO" id="GO:0016807">
    <property type="term" value="F:cysteine-type carboxypeptidase activity"/>
    <property type="evidence" value="ECO:0007669"/>
    <property type="project" value="UniProtKB-EC"/>
</dbReference>
<dbReference type="InterPro" id="IPR033157">
    <property type="entry name" value="CTSZ"/>
</dbReference>
<comment type="function">
    <text evidence="11">Exhibits carboxy-monopeptidase as well as carboxy-dipeptidase activity. Capable of producing kinin potentiating peptides.</text>
</comment>
<dbReference type="Gene3D" id="3.90.70.10">
    <property type="entry name" value="Cysteine proteinases"/>
    <property type="match status" value="1"/>
</dbReference>
<dbReference type="Pfam" id="PF00112">
    <property type="entry name" value="Peptidase_C1"/>
    <property type="match status" value="2"/>
</dbReference>
<comment type="catalytic activity">
    <reaction evidence="1">
        <text>Release of C-terminal amino acid residues with broad specificity, but lacks action on C-terminal proline. Shows weak endopeptidase activity.</text>
        <dbReference type="EC" id="3.4.18.1"/>
    </reaction>
</comment>
<organism evidence="14 15">
    <name type="scientific">Oryctolagus cuniculus</name>
    <name type="common">Rabbit</name>
    <dbReference type="NCBI Taxonomy" id="9986"/>
    <lineage>
        <taxon>Eukaryota</taxon>
        <taxon>Metazoa</taxon>
        <taxon>Chordata</taxon>
        <taxon>Craniata</taxon>
        <taxon>Vertebrata</taxon>
        <taxon>Euteleostomi</taxon>
        <taxon>Mammalia</taxon>
        <taxon>Eutheria</taxon>
        <taxon>Euarchontoglires</taxon>
        <taxon>Glires</taxon>
        <taxon>Lagomorpha</taxon>
        <taxon>Leporidae</taxon>
        <taxon>Oryctolagus</taxon>
    </lineage>
</organism>
<keyword evidence="15" id="KW-1185">Reference proteome</keyword>
<evidence type="ECO:0000256" key="12">
    <source>
        <dbReference type="ARBA" id="ARBA00072061"/>
    </source>
</evidence>
<dbReference type="Pfam" id="PF04707">
    <property type="entry name" value="PRELI"/>
    <property type="match status" value="1"/>
</dbReference>
<dbReference type="PROSITE" id="PS00640">
    <property type="entry name" value="THIOL_PROTEASE_ASN"/>
    <property type="match status" value="1"/>
</dbReference>
<keyword evidence="8" id="KW-0865">Zymogen</keyword>
<dbReference type="Proteomes" id="UP000001811">
    <property type="component" value="Unplaced"/>
</dbReference>
<dbReference type="InterPro" id="IPR038765">
    <property type="entry name" value="Papain-like_cys_pep_sf"/>
</dbReference>
<evidence type="ECO:0000256" key="8">
    <source>
        <dbReference type="ARBA" id="ARBA00023145"/>
    </source>
</evidence>
<keyword evidence="5" id="KW-0732">Signal</keyword>
<dbReference type="InParanoid" id="G1SPB7"/>
<dbReference type="SMR" id="G1SPB7"/>
<evidence type="ECO:0000256" key="2">
    <source>
        <dbReference type="ARBA" id="ARBA00008455"/>
    </source>
</evidence>
<feature type="domain" description="PRELI/MSF1" evidence="13">
    <location>
        <begin position="1"/>
        <end position="151"/>
    </location>
</feature>
<dbReference type="InterPro" id="IPR037365">
    <property type="entry name" value="Slowmo/Ups"/>
</dbReference>
<evidence type="ECO:0000313" key="15">
    <source>
        <dbReference type="Proteomes" id="UP000001811"/>
    </source>
</evidence>
<reference evidence="14" key="2">
    <citation type="submission" date="2025-08" db="UniProtKB">
        <authorList>
            <consortium name="Ensembl"/>
        </authorList>
    </citation>
    <scope>IDENTIFICATION</scope>
    <source>
        <strain evidence="14">Thorbecke</strain>
    </source>
</reference>
<evidence type="ECO:0000313" key="14">
    <source>
        <dbReference type="Ensembl" id="ENSOCUP00000004876.3"/>
    </source>
</evidence>
<dbReference type="InterPro" id="IPR025661">
    <property type="entry name" value="Pept_asp_AS"/>
</dbReference>
<proteinExistence type="inferred from homology"/>
<dbReference type="Ensembl" id="ENSOCUT00000005619.3">
    <property type="protein sequence ID" value="ENSOCUP00000004876.3"/>
    <property type="gene ID" value="ENSOCUG00000010417.4"/>
</dbReference>
<evidence type="ECO:0000256" key="3">
    <source>
        <dbReference type="ARBA" id="ARBA00012516"/>
    </source>
</evidence>
<dbReference type="GO" id="GO:0006508">
    <property type="term" value="P:proteolysis"/>
    <property type="evidence" value="ECO:0007669"/>
    <property type="project" value="UniProtKB-KW"/>
</dbReference>
<gene>
    <name evidence="14" type="primary">CTSZ</name>
</gene>
<evidence type="ECO:0000256" key="9">
    <source>
        <dbReference type="ARBA" id="ARBA00023157"/>
    </source>
</evidence>
<dbReference type="EC" id="3.4.18.1" evidence="3"/>